<dbReference type="GO" id="GO:0003700">
    <property type="term" value="F:DNA-binding transcription factor activity"/>
    <property type="evidence" value="ECO:0007669"/>
    <property type="project" value="TreeGrafter"/>
</dbReference>
<evidence type="ECO:0000259" key="4">
    <source>
        <dbReference type="PROSITE" id="PS50932"/>
    </source>
</evidence>
<dbReference type="InterPro" id="IPR000843">
    <property type="entry name" value="HTH_LacI"/>
</dbReference>
<reference evidence="5 6" key="1">
    <citation type="submission" date="2019-06" db="EMBL/GenBank/DDBJ databases">
        <title>Description Trichococcus psychrophilus sp. nov., isolated from a cold spring, by genomic and phenotypic analyses.</title>
        <authorList>
            <person name="Zakharyuk A."/>
        </authorList>
    </citation>
    <scope>NUCLEOTIDE SEQUENCE [LARGE SCALE GENOMIC DNA]</scope>
    <source>
        <strain evidence="5 6">SKBG</strain>
    </source>
</reference>
<keyword evidence="6" id="KW-1185">Reference proteome</keyword>
<dbReference type="PANTHER" id="PTHR30146">
    <property type="entry name" value="LACI-RELATED TRANSCRIPTIONAL REPRESSOR"/>
    <property type="match status" value="1"/>
</dbReference>
<dbReference type="SUPFAM" id="SSF53822">
    <property type="entry name" value="Periplasmic binding protein-like I"/>
    <property type="match status" value="1"/>
</dbReference>
<dbReference type="InterPro" id="IPR046335">
    <property type="entry name" value="LacI/GalR-like_sensor"/>
</dbReference>
<evidence type="ECO:0000256" key="1">
    <source>
        <dbReference type="ARBA" id="ARBA00023015"/>
    </source>
</evidence>
<dbReference type="Pfam" id="PF13377">
    <property type="entry name" value="Peripla_BP_3"/>
    <property type="match status" value="1"/>
</dbReference>
<protein>
    <submittedName>
        <fullName evidence="5">LacI family transcriptional regulator</fullName>
    </submittedName>
</protein>
<dbReference type="SUPFAM" id="SSF47413">
    <property type="entry name" value="lambda repressor-like DNA-binding domains"/>
    <property type="match status" value="1"/>
</dbReference>
<dbReference type="Pfam" id="PF00356">
    <property type="entry name" value="LacI"/>
    <property type="match status" value="1"/>
</dbReference>
<keyword evidence="1" id="KW-0805">Transcription regulation</keyword>
<proteinExistence type="predicted"/>
<feature type="domain" description="HTH lacI-type" evidence="4">
    <location>
        <begin position="10"/>
        <end position="64"/>
    </location>
</feature>
<dbReference type="EMBL" id="VENO01000005">
    <property type="protein sequence ID" value="TNV68097.1"/>
    <property type="molecule type" value="Genomic_DNA"/>
</dbReference>
<dbReference type="InterPro" id="IPR028082">
    <property type="entry name" value="Peripla_BP_I"/>
</dbReference>
<keyword evidence="3" id="KW-0804">Transcription</keyword>
<dbReference type="Proteomes" id="UP000313395">
    <property type="component" value="Unassembled WGS sequence"/>
</dbReference>
<dbReference type="Gene3D" id="1.10.260.40">
    <property type="entry name" value="lambda repressor-like DNA-binding domains"/>
    <property type="match status" value="1"/>
</dbReference>
<dbReference type="SMART" id="SM00354">
    <property type="entry name" value="HTH_LACI"/>
    <property type="match status" value="1"/>
</dbReference>
<accession>A0A5C5E5D3</accession>
<dbReference type="CDD" id="cd06294">
    <property type="entry name" value="PBP1_MalR-like"/>
    <property type="match status" value="1"/>
</dbReference>
<dbReference type="PANTHER" id="PTHR30146:SF109">
    <property type="entry name" value="HTH-TYPE TRANSCRIPTIONAL REGULATOR GALS"/>
    <property type="match status" value="1"/>
</dbReference>
<dbReference type="AlphaFoldDB" id="A0A5C5E5D3"/>
<evidence type="ECO:0000256" key="3">
    <source>
        <dbReference type="ARBA" id="ARBA00023163"/>
    </source>
</evidence>
<evidence type="ECO:0000256" key="2">
    <source>
        <dbReference type="ARBA" id="ARBA00023125"/>
    </source>
</evidence>
<organism evidence="5 6">
    <name type="scientific">Trichococcus shcherbakoviae subsp. psychrophilus</name>
    <dbReference type="NCBI Taxonomy" id="2585775"/>
    <lineage>
        <taxon>Bacteria</taxon>
        <taxon>Bacillati</taxon>
        <taxon>Bacillota</taxon>
        <taxon>Bacilli</taxon>
        <taxon>Lactobacillales</taxon>
        <taxon>Carnobacteriaceae</taxon>
        <taxon>Trichococcus</taxon>
    </lineage>
</organism>
<evidence type="ECO:0000313" key="5">
    <source>
        <dbReference type="EMBL" id="TNV68097.1"/>
    </source>
</evidence>
<name>A0A5C5E5D3_9LACT</name>
<evidence type="ECO:0000313" key="6">
    <source>
        <dbReference type="Proteomes" id="UP000313395"/>
    </source>
</evidence>
<dbReference type="GO" id="GO:0000976">
    <property type="term" value="F:transcription cis-regulatory region binding"/>
    <property type="evidence" value="ECO:0007669"/>
    <property type="project" value="TreeGrafter"/>
</dbReference>
<comment type="caution">
    <text evidence="5">The sequence shown here is derived from an EMBL/GenBank/DDBJ whole genome shotgun (WGS) entry which is preliminary data.</text>
</comment>
<keyword evidence="2" id="KW-0238">DNA-binding</keyword>
<gene>
    <name evidence="5" type="ORF">FHK04_13050</name>
</gene>
<dbReference type="Gene3D" id="3.40.50.2300">
    <property type="match status" value="2"/>
</dbReference>
<dbReference type="CDD" id="cd01392">
    <property type="entry name" value="HTH_LacI"/>
    <property type="match status" value="1"/>
</dbReference>
<dbReference type="PROSITE" id="PS50932">
    <property type="entry name" value="HTH_LACI_2"/>
    <property type="match status" value="1"/>
</dbReference>
<sequence>MNLRKMPMTVTIKDVAREAGVATSTVSRTLKDSPLISENTKVKVRQAMQKLGYTPNFAAQNLANKSTQTIGVILPVGTMGNPAQNPLFLEMIQEIGVVCNEQKYMISLATGKTMAELKDSVRLMHQRKLVDGFILLYSEAKDPIRKFLHDEKIPYALLGKPDVYENETIYIDNDNRLSGKSAADCLIQHGHQRIGYVGLTPSQVVDKERYKGYSDALRDANLTVHPELYFETPTDFMAFQEFLEETQPTGLVVGDDRLALRVLQYLQLDKYKVPDDISLISFNNSVFATLSHPFLTTIDIHVQELARQAAALLIRHLQEPSALLPKMIVPHEVIERETVMRVRGG</sequence>
<dbReference type="InterPro" id="IPR010982">
    <property type="entry name" value="Lambda_DNA-bd_dom_sf"/>
</dbReference>